<dbReference type="RefSeq" id="WP_090257355.1">
    <property type="nucleotide sequence ID" value="NZ_CBKZNZ010000197.1"/>
</dbReference>
<name>A0A1G9MV02_9PSED</name>
<accession>A0A1G9MV02</accession>
<gene>
    <name evidence="1" type="ORF">SAMN05216186_13041</name>
</gene>
<dbReference type="InterPro" id="IPR011009">
    <property type="entry name" value="Kinase-like_dom_sf"/>
</dbReference>
<dbReference type="SUPFAM" id="SSF56112">
    <property type="entry name" value="Protein kinase-like (PK-like)"/>
    <property type="match status" value="1"/>
</dbReference>
<dbReference type="OrthoDB" id="9801841at2"/>
<dbReference type="InterPro" id="IPR036457">
    <property type="entry name" value="PPM-type-like_dom_sf"/>
</dbReference>
<keyword evidence="2" id="KW-1185">Reference proteome</keyword>
<proteinExistence type="predicted"/>
<dbReference type="Gene3D" id="3.60.40.10">
    <property type="entry name" value="PPM-type phosphatase domain"/>
    <property type="match status" value="1"/>
</dbReference>
<dbReference type="AlphaFoldDB" id="A0A1G9MV02"/>
<protein>
    <recommendedName>
        <fullName evidence="3">Protein kinase domain-containing protein</fullName>
    </recommendedName>
</protein>
<dbReference type="STRING" id="137658.SAMN05216186_13041"/>
<reference evidence="1 2" key="1">
    <citation type="submission" date="2016-10" db="EMBL/GenBank/DDBJ databases">
        <authorList>
            <person name="de Groot N.N."/>
        </authorList>
    </citation>
    <scope>NUCLEOTIDE SEQUENCE [LARGE SCALE GENOMIC DNA]</scope>
    <source>
        <strain evidence="1 2">JCM 21544</strain>
    </source>
</reference>
<dbReference type="Gene3D" id="1.10.510.10">
    <property type="entry name" value="Transferase(Phosphotransferase) domain 1"/>
    <property type="match status" value="1"/>
</dbReference>
<sequence length="528" mass="58063">MLLQLIEHPAVSLAQGHGLDLPTQAARARATWMAGRQGRSPLLLVALLWARNCPDVVQVLDDHLDALFADFSCTPESWSESQAARQVLAAFNLQLFRSAREGEGVADLSAGLLLVQAGEAQFLQAGAIGLLRYQGGALQTLAGREGVPLGAQAELALVQHNLALNRGEALLLAPQPLLEVTDLQDFQRNCRELRSGQLCTLLEPFLMAPGAAVLLLPGAADNRPPPAPVEHWPAPAEGRSGDWLDGWQLLEACPYGPPRRVFRARDGSGREALLWLAETEADEAFWQREWVLRRSSVPSLPRVLSSHEPRRHAFQLFALAEPGMRSLADWMAAGGPLEPEKVHAVLLQLIEAVRVLQRRGMQGLWLSPRQILMNAQGRVLLLPEHAAILPGVGRQPIPPDAVPLAPELRNGRRADGRADQFALAALAYWLLSGQWPEVARPEQSLNGQYVPLARFNRRLPPGWDGVLARALAPQARVRFEALSEFQLALERPKPTAAMRPRRWSRRWRLALLAVLGLQLAFGLWLSLG</sequence>
<organism evidence="1 2">
    <name type="scientific">Pseudomonas indica</name>
    <dbReference type="NCBI Taxonomy" id="137658"/>
    <lineage>
        <taxon>Bacteria</taxon>
        <taxon>Pseudomonadati</taxon>
        <taxon>Pseudomonadota</taxon>
        <taxon>Gammaproteobacteria</taxon>
        <taxon>Pseudomonadales</taxon>
        <taxon>Pseudomonadaceae</taxon>
        <taxon>Pseudomonas</taxon>
    </lineage>
</organism>
<evidence type="ECO:0008006" key="3">
    <source>
        <dbReference type="Google" id="ProtNLM"/>
    </source>
</evidence>
<evidence type="ECO:0000313" key="2">
    <source>
        <dbReference type="Proteomes" id="UP000198706"/>
    </source>
</evidence>
<dbReference type="EMBL" id="FNFD01000030">
    <property type="protein sequence ID" value="SDL77841.1"/>
    <property type="molecule type" value="Genomic_DNA"/>
</dbReference>
<dbReference type="Proteomes" id="UP000198706">
    <property type="component" value="Unassembled WGS sequence"/>
</dbReference>
<evidence type="ECO:0000313" key="1">
    <source>
        <dbReference type="EMBL" id="SDL77841.1"/>
    </source>
</evidence>